<evidence type="ECO:0000256" key="1">
    <source>
        <dbReference type="ARBA" id="ARBA00006540"/>
    </source>
</evidence>
<keyword evidence="3 7" id="KW-0694">RNA-binding</keyword>
<dbReference type="Proteomes" id="UP000315082">
    <property type="component" value="Chromosome"/>
</dbReference>
<dbReference type="InterPro" id="IPR000597">
    <property type="entry name" value="Ribosomal_uL3"/>
</dbReference>
<dbReference type="PANTHER" id="PTHR11229">
    <property type="entry name" value="50S RIBOSOMAL PROTEIN L3"/>
    <property type="match status" value="1"/>
</dbReference>
<dbReference type="KEGG" id="rcf:Poly24_47050"/>
<dbReference type="GO" id="GO:0022625">
    <property type="term" value="C:cytosolic large ribosomal subunit"/>
    <property type="evidence" value="ECO:0007669"/>
    <property type="project" value="TreeGrafter"/>
</dbReference>
<dbReference type="NCBIfam" id="TIGR03625">
    <property type="entry name" value="L3_bact"/>
    <property type="match status" value="1"/>
</dbReference>
<evidence type="ECO:0000256" key="6">
    <source>
        <dbReference type="ARBA" id="ARBA00035243"/>
    </source>
</evidence>
<comment type="subunit">
    <text evidence="7 9">Part of the 50S ribosomal subunit. Forms a cluster with proteins L14 and L19.</text>
</comment>
<evidence type="ECO:0000256" key="9">
    <source>
        <dbReference type="RuleBase" id="RU003906"/>
    </source>
</evidence>
<keyword evidence="4 7" id="KW-0689">Ribosomal protein</keyword>
<comment type="similarity">
    <text evidence="1 7 8">Belongs to the universal ribosomal protein uL3 family.</text>
</comment>
<evidence type="ECO:0000256" key="5">
    <source>
        <dbReference type="ARBA" id="ARBA00023274"/>
    </source>
</evidence>
<evidence type="ECO:0000313" key="12">
    <source>
        <dbReference type="Proteomes" id="UP000315082"/>
    </source>
</evidence>
<evidence type="ECO:0000313" key="11">
    <source>
        <dbReference type="EMBL" id="QDV70972.1"/>
    </source>
</evidence>
<protein>
    <recommendedName>
        <fullName evidence="6 7">Large ribosomal subunit protein uL3</fullName>
    </recommendedName>
</protein>
<keyword evidence="2 7" id="KW-0699">rRNA-binding</keyword>
<dbReference type="InterPro" id="IPR019927">
    <property type="entry name" value="Ribosomal_uL3_bac/org-type"/>
</dbReference>
<dbReference type="HAMAP" id="MF_01325_B">
    <property type="entry name" value="Ribosomal_uL3_B"/>
    <property type="match status" value="1"/>
</dbReference>
<accession>A0A518JZK0</accession>
<keyword evidence="12" id="KW-1185">Reference proteome</keyword>
<evidence type="ECO:0000256" key="4">
    <source>
        <dbReference type="ARBA" id="ARBA00022980"/>
    </source>
</evidence>
<dbReference type="Gene3D" id="3.30.160.810">
    <property type="match status" value="1"/>
</dbReference>
<dbReference type="EMBL" id="CP036348">
    <property type="protein sequence ID" value="QDV70972.1"/>
    <property type="molecule type" value="Genomic_DNA"/>
</dbReference>
<evidence type="ECO:0000256" key="2">
    <source>
        <dbReference type="ARBA" id="ARBA00022730"/>
    </source>
</evidence>
<gene>
    <name evidence="7 11" type="primary">rplC</name>
    <name evidence="11" type="ORF">Poly24_47050</name>
</gene>
<dbReference type="GO" id="GO:0003735">
    <property type="term" value="F:structural constituent of ribosome"/>
    <property type="evidence" value="ECO:0007669"/>
    <property type="project" value="UniProtKB-UniRule"/>
</dbReference>
<dbReference type="Gene3D" id="2.40.30.10">
    <property type="entry name" value="Translation factors"/>
    <property type="match status" value="1"/>
</dbReference>
<evidence type="ECO:0000256" key="7">
    <source>
        <dbReference type="HAMAP-Rule" id="MF_01325"/>
    </source>
</evidence>
<evidence type="ECO:0000256" key="8">
    <source>
        <dbReference type="RuleBase" id="RU003905"/>
    </source>
</evidence>
<dbReference type="FunFam" id="2.40.30.10:FF:000004">
    <property type="entry name" value="50S ribosomal protein L3"/>
    <property type="match status" value="1"/>
</dbReference>
<evidence type="ECO:0000256" key="3">
    <source>
        <dbReference type="ARBA" id="ARBA00022884"/>
    </source>
</evidence>
<feature type="compositionally biased region" description="Basic and acidic residues" evidence="10">
    <location>
        <begin position="59"/>
        <end position="82"/>
    </location>
</feature>
<dbReference type="RefSeq" id="WP_197452103.1">
    <property type="nucleotide sequence ID" value="NZ_CP036348.1"/>
</dbReference>
<dbReference type="AlphaFoldDB" id="A0A518JZK0"/>
<dbReference type="InterPro" id="IPR019926">
    <property type="entry name" value="Ribosomal_uL3_CS"/>
</dbReference>
<reference evidence="11 12" key="1">
    <citation type="submission" date="2019-02" db="EMBL/GenBank/DDBJ databases">
        <title>Deep-cultivation of Planctomycetes and their phenomic and genomic characterization uncovers novel biology.</title>
        <authorList>
            <person name="Wiegand S."/>
            <person name="Jogler M."/>
            <person name="Boedeker C."/>
            <person name="Pinto D."/>
            <person name="Vollmers J."/>
            <person name="Rivas-Marin E."/>
            <person name="Kohn T."/>
            <person name="Peeters S.H."/>
            <person name="Heuer A."/>
            <person name="Rast P."/>
            <person name="Oberbeckmann S."/>
            <person name="Bunk B."/>
            <person name="Jeske O."/>
            <person name="Meyerdierks A."/>
            <person name="Storesund J.E."/>
            <person name="Kallscheuer N."/>
            <person name="Luecker S."/>
            <person name="Lage O.M."/>
            <person name="Pohl T."/>
            <person name="Merkel B.J."/>
            <person name="Hornburger P."/>
            <person name="Mueller R.-W."/>
            <person name="Bruemmer F."/>
            <person name="Labrenz M."/>
            <person name="Spormann A.M."/>
            <person name="Op den Camp H."/>
            <person name="Overmann J."/>
            <person name="Amann R."/>
            <person name="Jetten M.S.M."/>
            <person name="Mascher T."/>
            <person name="Medema M.H."/>
            <person name="Devos D.P."/>
            <person name="Kaster A.-K."/>
            <person name="Ovreas L."/>
            <person name="Rohde M."/>
            <person name="Galperin M.Y."/>
            <person name="Jogler C."/>
        </authorList>
    </citation>
    <scope>NUCLEOTIDE SEQUENCE [LARGE SCALE GENOMIC DNA]</scope>
    <source>
        <strain evidence="11 12">Poly24</strain>
    </source>
</reference>
<dbReference type="PANTHER" id="PTHR11229:SF16">
    <property type="entry name" value="LARGE RIBOSOMAL SUBUNIT PROTEIN UL3C"/>
    <property type="match status" value="1"/>
</dbReference>
<evidence type="ECO:0000256" key="10">
    <source>
        <dbReference type="SAM" id="MobiDB-lite"/>
    </source>
</evidence>
<dbReference type="GO" id="GO:0019843">
    <property type="term" value="F:rRNA binding"/>
    <property type="evidence" value="ECO:0007669"/>
    <property type="project" value="UniProtKB-UniRule"/>
</dbReference>
<organism evidence="11 12">
    <name type="scientific">Rosistilla carotiformis</name>
    <dbReference type="NCBI Taxonomy" id="2528017"/>
    <lineage>
        <taxon>Bacteria</taxon>
        <taxon>Pseudomonadati</taxon>
        <taxon>Planctomycetota</taxon>
        <taxon>Planctomycetia</taxon>
        <taxon>Pirellulales</taxon>
        <taxon>Pirellulaceae</taxon>
        <taxon>Rosistilla</taxon>
    </lineage>
</organism>
<keyword evidence="5 7" id="KW-0687">Ribonucleoprotein</keyword>
<name>A0A518JZK0_9BACT</name>
<feature type="region of interest" description="Disordered" evidence="10">
    <location>
        <begin position="59"/>
        <end position="85"/>
    </location>
</feature>
<dbReference type="GO" id="GO:0006412">
    <property type="term" value="P:translation"/>
    <property type="evidence" value="ECO:0007669"/>
    <property type="project" value="UniProtKB-UniRule"/>
</dbReference>
<sequence length="228" mass="24745">MSRGILGRKVGMTQLYSDDGTVMTVTVLEAGPCNVLQVRTQERDGYQAVQLGFSDKPRRLASRSERGHVAKLDSKRQRDRNKSGAAVVAKADCEPQRFVREIRGETDLEVGAQVGVDAFAEVKAVDVTGTSKGRGFAGVMKRHNFSGQRATHGVKKVHRHAGGTGCSASPSRTFKGRRMAGQYGNVKHTKRNLQVVRVDAENNLIMVRGGVPGPAGGYVVIRETNMVR</sequence>
<comment type="function">
    <text evidence="7 9">One of the primary rRNA binding proteins, it binds directly near the 3'-end of the 23S rRNA, where it nucleates assembly of the 50S subunit.</text>
</comment>
<dbReference type="Pfam" id="PF00297">
    <property type="entry name" value="Ribosomal_L3"/>
    <property type="match status" value="1"/>
</dbReference>
<proteinExistence type="inferred from homology"/>
<dbReference type="InterPro" id="IPR009000">
    <property type="entry name" value="Transl_B-barrel_sf"/>
</dbReference>
<dbReference type="SUPFAM" id="SSF50447">
    <property type="entry name" value="Translation proteins"/>
    <property type="match status" value="1"/>
</dbReference>
<dbReference type="PROSITE" id="PS00474">
    <property type="entry name" value="RIBOSOMAL_L3"/>
    <property type="match status" value="1"/>
</dbReference>